<feature type="domain" description="HpcH/HpaI aldolase/citrate lyase" evidence="5">
    <location>
        <begin position="54"/>
        <end position="272"/>
    </location>
</feature>
<evidence type="ECO:0000313" key="7">
    <source>
        <dbReference type="Proteomes" id="UP000003828"/>
    </source>
</evidence>
<feature type="compositionally biased region" description="Polar residues" evidence="4">
    <location>
        <begin position="1"/>
        <end position="18"/>
    </location>
</feature>
<dbReference type="GO" id="GO:0046872">
    <property type="term" value="F:metal ion binding"/>
    <property type="evidence" value="ECO:0007669"/>
    <property type="project" value="UniProtKB-KW"/>
</dbReference>
<accession>H0QJX8</accession>
<evidence type="ECO:0000256" key="4">
    <source>
        <dbReference type="SAM" id="MobiDB-lite"/>
    </source>
</evidence>
<organism evidence="6 7">
    <name type="scientific">Arthrobacter globiformis (strain ATCC 8010 / DSM 20124 / JCM 1332 / NBRC 12137 / NCIMB 8907 / NRRL B-2979 / 168)</name>
    <dbReference type="NCBI Taxonomy" id="1077972"/>
    <lineage>
        <taxon>Bacteria</taxon>
        <taxon>Bacillati</taxon>
        <taxon>Actinomycetota</taxon>
        <taxon>Actinomycetes</taxon>
        <taxon>Micrococcales</taxon>
        <taxon>Micrococcaceae</taxon>
        <taxon>Arthrobacter</taxon>
    </lineage>
</organism>
<dbReference type="InterPro" id="IPR050251">
    <property type="entry name" value="HpcH-HpaI_aldolase"/>
</dbReference>
<dbReference type="InterPro" id="IPR005000">
    <property type="entry name" value="Aldolase/citrate-lyase_domain"/>
</dbReference>
<dbReference type="PANTHER" id="PTHR30502:SF0">
    <property type="entry name" value="PHOSPHOENOLPYRUVATE CARBOXYLASE FAMILY PROTEIN"/>
    <property type="match status" value="1"/>
</dbReference>
<dbReference type="InterPro" id="IPR015813">
    <property type="entry name" value="Pyrv/PenolPyrv_kinase-like_dom"/>
</dbReference>
<dbReference type="Proteomes" id="UP000003828">
    <property type="component" value="Unassembled WGS sequence"/>
</dbReference>
<evidence type="ECO:0000256" key="3">
    <source>
        <dbReference type="ARBA" id="ARBA00023239"/>
    </source>
</evidence>
<dbReference type="InterPro" id="IPR040442">
    <property type="entry name" value="Pyrv_kinase-like_dom_sf"/>
</dbReference>
<dbReference type="STRING" id="1077972.ARGLB_036_00250"/>
<keyword evidence="3" id="KW-0456">Lyase</keyword>
<gene>
    <name evidence="6" type="ORF">ARGLB_036_00250</name>
</gene>
<dbReference type="GO" id="GO:0016832">
    <property type="term" value="F:aldehyde-lyase activity"/>
    <property type="evidence" value="ECO:0007669"/>
    <property type="project" value="TreeGrafter"/>
</dbReference>
<evidence type="ECO:0000256" key="1">
    <source>
        <dbReference type="ARBA" id="ARBA00005568"/>
    </source>
</evidence>
<dbReference type="GO" id="GO:0005737">
    <property type="term" value="C:cytoplasm"/>
    <property type="evidence" value="ECO:0007669"/>
    <property type="project" value="TreeGrafter"/>
</dbReference>
<dbReference type="SUPFAM" id="SSF51621">
    <property type="entry name" value="Phosphoenolpyruvate/pyruvate domain"/>
    <property type="match status" value="1"/>
</dbReference>
<proteinExistence type="inferred from homology"/>
<comment type="caution">
    <text evidence="6">The sequence shown here is derived from an EMBL/GenBank/DDBJ whole genome shotgun (WGS) entry which is preliminary data.</text>
</comment>
<name>H0QJX8_ARTG1</name>
<reference evidence="6 7" key="1">
    <citation type="submission" date="2011-12" db="EMBL/GenBank/DDBJ databases">
        <title>Whole genome shotgun sequence of Arthrobacter globiformis NBRC 12137.</title>
        <authorList>
            <person name="Miyazawa S."/>
            <person name="Hosoyama A."/>
            <person name="Tsuchikane K."/>
            <person name="Katsumata H."/>
            <person name="Yamazaki S."/>
            <person name="Fujita N."/>
        </authorList>
    </citation>
    <scope>NUCLEOTIDE SEQUENCE [LARGE SCALE GENOMIC DNA]</scope>
    <source>
        <strain evidence="6 7">NBRC 12137</strain>
    </source>
</reference>
<dbReference type="eggNOG" id="COG3836">
    <property type="taxonomic scope" value="Bacteria"/>
</dbReference>
<protein>
    <submittedName>
        <fullName evidence="6">Putative aldolase</fullName>
    </submittedName>
</protein>
<dbReference type="AlphaFoldDB" id="H0QJX8"/>
<feature type="region of interest" description="Disordered" evidence="4">
    <location>
        <begin position="1"/>
        <end position="20"/>
    </location>
</feature>
<evidence type="ECO:0000259" key="5">
    <source>
        <dbReference type="Pfam" id="PF03328"/>
    </source>
</evidence>
<keyword evidence="7" id="KW-1185">Reference proteome</keyword>
<evidence type="ECO:0000256" key="2">
    <source>
        <dbReference type="ARBA" id="ARBA00022723"/>
    </source>
</evidence>
<dbReference type="Gene3D" id="3.20.20.60">
    <property type="entry name" value="Phosphoenolpyruvate-binding domains"/>
    <property type="match status" value="1"/>
</dbReference>
<dbReference type="PANTHER" id="PTHR30502">
    <property type="entry name" value="2-KETO-3-DEOXY-L-RHAMNONATE ALDOLASE"/>
    <property type="match status" value="1"/>
</dbReference>
<sequence>MLSTNSVLHTNTRHQTTVDPKENQHMKIYGDSERDSGLRTPPLILDDGETHPGAWISFRDPAVVDTLAAEGFDWICIDGQHGGPETHKMQPLIEAAHLFSVPSIVRVPGHDMGTIGRILDAGASGIIFPTVETAAAAASLISACRFPSRGNRSYGPTRRSPRYPKPVPGNPHDDALCILMIETAAGLANLDEILATGPDGIFVGPYDLSLSLGMTLEELTGEGPDGILADIARRCAAAGITPGIYTGEPALSEKMAALGFRFMPAASDTGLLAVAARNAVSAVRRLTAAKAMS</sequence>
<comment type="similarity">
    <text evidence="1">Belongs to the HpcH/HpaI aldolase family.</text>
</comment>
<evidence type="ECO:0000313" key="6">
    <source>
        <dbReference type="EMBL" id="GAB13129.1"/>
    </source>
</evidence>
<dbReference type="Pfam" id="PF03328">
    <property type="entry name" value="HpcH_HpaI"/>
    <property type="match status" value="1"/>
</dbReference>
<keyword evidence="2" id="KW-0479">Metal-binding</keyword>
<dbReference type="EMBL" id="BAEG01000036">
    <property type="protein sequence ID" value="GAB13129.1"/>
    <property type="molecule type" value="Genomic_DNA"/>
</dbReference>